<evidence type="ECO:0008006" key="4">
    <source>
        <dbReference type="Google" id="ProtNLM"/>
    </source>
</evidence>
<feature type="transmembrane region" description="Helical" evidence="1">
    <location>
        <begin position="210"/>
        <end position="229"/>
    </location>
</feature>
<evidence type="ECO:0000313" key="3">
    <source>
        <dbReference type="Proteomes" id="UP000016361"/>
    </source>
</evidence>
<name>S4NDR2_9LACO</name>
<proteinExistence type="predicted"/>
<keyword evidence="3" id="KW-1185">Reference proteome</keyword>
<accession>S4NDR2</accession>
<comment type="caution">
    <text evidence="2">The sequence shown here is derived from an EMBL/GenBank/DDBJ whole genome shotgun (WGS) entry which is preliminary data.</text>
</comment>
<evidence type="ECO:0000313" key="2">
    <source>
        <dbReference type="EMBL" id="GAD17024.1"/>
    </source>
</evidence>
<dbReference type="Proteomes" id="UP000016361">
    <property type="component" value="Unassembled WGS sequence"/>
</dbReference>
<dbReference type="RefSeq" id="WP_020281464.1">
    <property type="nucleotide sequence ID" value="NZ_AZED01000003.1"/>
</dbReference>
<evidence type="ECO:0000256" key="1">
    <source>
        <dbReference type="SAM" id="Phobius"/>
    </source>
</evidence>
<dbReference type="EMBL" id="BASH01000005">
    <property type="protein sequence ID" value="GAD17024.1"/>
    <property type="molecule type" value="Genomic_DNA"/>
</dbReference>
<dbReference type="AlphaFoldDB" id="S4NDR2"/>
<keyword evidence="1" id="KW-0472">Membrane</keyword>
<organism evidence="2 3">
    <name type="scientific">Lentilactobacillus otakiensis DSM 19908 = JCM 15040</name>
    <dbReference type="NCBI Taxonomy" id="1423780"/>
    <lineage>
        <taxon>Bacteria</taxon>
        <taxon>Bacillati</taxon>
        <taxon>Bacillota</taxon>
        <taxon>Bacilli</taxon>
        <taxon>Lactobacillales</taxon>
        <taxon>Lactobacillaceae</taxon>
        <taxon>Lentilactobacillus</taxon>
    </lineage>
</organism>
<keyword evidence="1" id="KW-1133">Transmembrane helix</keyword>
<reference evidence="3" key="1">
    <citation type="journal article" date="2013" name="Genome Announc.">
        <title>Draft Genome Sequence of D-Branched-Chain Amino Acid Producer Lactobacillus otakiensis JCM 15040T, Isolated from a Traditional Japanese Pickle.</title>
        <authorList>
            <person name="Doi K."/>
            <person name="Mori K."/>
            <person name="Mutaguchi Y."/>
            <person name="Tashiro K."/>
            <person name="Fujino Y."/>
            <person name="Ohmori T."/>
            <person name="Kuhara S."/>
            <person name="Ohshima T."/>
        </authorList>
    </citation>
    <scope>NUCLEOTIDE SEQUENCE [LARGE SCALE GENOMIC DNA]</scope>
    <source>
        <strain evidence="3">JCM 15040</strain>
    </source>
</reference>
<dbReference type="PATRIC" id="fig|1423780.4.peg.1841"/>
<keyword evidence="1" id="KW-0812">Transmembrane</keyword>
<dbReference type="eggNOG" id="ENOG5030AUB">
    <property type="taxonomic scope" value="Bacteria"/>
</dbReference>
<dbReference type="OrthoDB" id="2329790at2"/>
<protein>
    <recommendedName>
        <fullName evidence="4">TPM domain-containing protein</fullName>
    </recommendedName>
</protein>
<sequence length="272" mass="31696">MGSHHHHAIYTLLFTLLFVFVGIQPVHAAPKVRPVISDELHLLNHDQINEIKQINRTLMKAKNPQQLWVVTSNVPAKKIEGDYPDYESIEDSGFSLNSLNDDASGDGSYFTHKFIKYDEDENWPTRQTIQYQVNMIIVDPNLKYHVMPLLSYSVTQSIGDIRNYILTKQINFNEVSGSNTMQTVNVIAGHIEKHFSNSEQINPGMSWDDLTFRIIFALIVIWIILHIRYRRKHPKRIWIEDPDEPRRDDNYDSGYLDGHYIGLHEDDDRDDH</sequence>
<dbReference type="GeneID" id="301046856"/>
<gene>
    <name evidence="2" type="ORF">LOT_1562</name>
</gene>